<dbReference type="InterPro" id="IPR035647">
    <property type="entry name" value="EFG_III/V"/>
</dbReference>
<evidence type="ECO:0000259" key="3">
    <source>
        <dbReference type="PROSITE" id="PS51722"/>
    </source>
</evidence>
<keyword evidence="4" id="KW-0648">Protein biosynthesis</keyword>
<evidence type="ECO:0000313" key="5">
    <source>
        <dbReference type="Proteomes" id="UP001549106"/>
    </source>
</evidence>
<dbReference type="NCBIfam" id="TIGR00231">
    <property type="entry name" value="small_GTP"/>
    <property type="match status" value="1"/>
</dbReference>
<dbReference type="SUPFAM" id="SSF50447">
    <property type="entry name" value="Translation proteins"/>
    <property type="match status" value="1"/>
</dbReference>
<dbReference type="CDD" id="cd16262">
    <property type="entry name" value="EFG_III"/>
    <property type="match status" value="1"/>
</dbReference>
<dbReference type="InterPro" id="IPR047872">
    <property type="entry name" value="EFG_IV"/>
</dbReference>
<keyword evidence="4" id="KW-0251">Elongation factor</keyword>
<dbReference type="PANTHER" id="PTHR43261:SF6">
    <property type="entry name" value="ELONGATION FACTOR G-LIKE PROTEIN"/>
    <property type="match status" value="1"/>
</dbReference>
<dbReference type="InterPro" id="IPR009000">
    <property type="entry name" value="Transl_B-barrel_sf"/>
</dbReference>
<dbReference type="RefSeq" id="WP_257465138.1">
    <property type="nucleotide sequence ID" value="NZ_JANJZT010000023.1"/>
</dbReference>
<dbReference type="PROSITE" id="PS51722">
    <property type="entry name" value="G_TR_2"/>
    <property type="match status" value="1"/>
</dbReference>
<dbReference type="PANTHER" id="PTHR43261">
    <property type="entry name" value="TRANSLATION ELONGATION FACTOR G-RELATED"/>
    <property type="match status" value="1"/>
</dbReference>
<dbReference type="SUPFAM" id="SSF54980">
    <property type="entry name" value="EF-G C-terminal domain-like"/>
    <property type="match status" value="2"/>
</dbReference>
<dbReference type="SUPFAM" id="SSF54211">
    <property type="entry name" value="Ribosomal protein S5 domain 2-like"/>
    <property type="match status" value="1"/>
</dbReference>
<dbReference type="EMBL" id="JBEPMJ010000022">
    <property type="protein sequence ID" value="MET3751454.1"/>
    <property type="molecule type" value="Genomic_DNA"/>
</dbReference>
<dbReference type="CDD" id="cd04088">
    <property type="entry name" value="EFG_mtEFG_II"/>
    <property type="match status" value="1"/>
</dbReference>
<dbReference type="CDD" id="cd03713">
    <property type="entry name" value="EFG_mtEFG_C"/>
    <property type="match status" value="1"/>
</dbReference>
<dbReference type="InterPro" id="IPR000795">
    <property type="entry name" value="T_Tr_GTP-bd_dom"/>
</dbReference>
<dbReference type="CDD" id="cd04170">
    <property type="entry name" value="EF-G_bact"/>
    <property type="match status" value="1"/>
</dbReference>
<dbReference type="Gene3D" id="2.40.30.10">
    <property type="entry name" value="Translation factors"/>
    <property type="match status" value="1"/>
</dbReference>
<organism evidence="4 5">
    <name type="scientific">Blautia caecimuris</name>
    <dbReference type="NCBI Taxonomy" id="1796615"/>
    <lineage>
        <taxon>Bacteria</taxon>
        <taxon>Bacillati</taxon>
        <taxon>Bacillota</taxon>
        <taxon>Clostridia</taxon>
        <taxon>Lachnospirales</taxon>
        <taxon>Lachnospiraceae</taxon>
        <taxon>Blautia</taxon>
    </lineage>
</organism>
<dbReference type="InterPro" id="IPR005225">
    <property type="entry name" value="Small_GTP-bd"/>
</dbReference>
<proteinExistence type="predicted"/>
<dbReference type="PRINTS" id="PR00315">
    <property type="entry name" value="ELONGATNFCT"/>
</dbReference>
<dbReference type="SMART" id="SM00889">
    <property type="entry name" value="EFG_IV"/>
    <property type="match status" value="1"/>
</dbReference>
<dbReference type="InterPro" id="IPR005517">
    <property type="entry name" value="Transl_elong_EFG/EF2_IV"/>
</dbReference>
<dbReference type="InterPro" id="IPR000640">
    <property type="entry name" value="EFG_V-like"/>
</dbReference>
<sequence length="697" mass="77194">MDVYRTDRIRNVVLLGHGGSGKTTLAEAMAYLAGMTSRLGRVEDGNTVSDFDKEEIKRHFSISASLIPVPWDKVKINVLDTPGYFDFVGEVEEAVSAADAAIIVVSGKAGVQVGTQKAWNLCEKYKLPRMLFVTDMDMDDVSYRKVVEELTELYGKKIAPLHFPIREDGKFVGYVNVVKQAGRKYIDRGGKQECEIPEYLNEYLEKYHDILMESVAETSEEFMDRYFEGDEFSVTEVSAALATNVQDGSIVPVCMGAPVSLRGVSNLLDDICGYFPSPDKRSCNGISQKTNEIFEANYDFAKAKSAYVWKTIVDPFIGKYSFIKVASGVIKSDDTLLNVEKGEEERLNKLYVLEGSKPYEVPELHAGDIGAIAKLNSVQTGDSLATKTAPVLYPKAVISTPYTCKRYKAVKKGDEDKISQALAKMTSEDKTLRAENDSANRQTLLYGMGDQHLDIIVNKLKDRYKVDIELSKPKVPFRETIRKNSDVEGKHKKQSGGHGQYGHVKMRFAPSGDLETPYEFEQVVVGGAVPKNYFPAVEKGLQECVLKGPLASYPVVGVKATLYDGSYHPVDSSEMAFKMATILAFKKGFMDASPVLLEPIVSMKVTVPDKYTGDVMGDLNKRRGRVLGMNPDHDGNTVIEADIPMLEIYGYSTDLRSMTGGSGDFSYEFARYEQAPADIQKKEIEARAAKDDGAEDK</sequence>
<dbReference type="InterPro" id="IPR041095">
    <property type="entry name" value="EFG_II"/>
</dbReference>
<dbReference type="Gene3D" id="3.30.70.240">
    <property type="match status" value="1"/>
</dbReference>
<dbReference type="Proteomes" id="UP001549106">
    <property type="component" value="Unassembled WGS sequence"/>
</dbReference>
<gene>
    <name evidence="4" type="ORF">ABID24_002713</name>
</gene>
<keyword evidence="2" id="KW-0342">GTP-binding</keyword>
<dbReference type="Pfam" id="PF03764">
    <property type="entry name" value="EFG_IV"/>
    <property type="match status" value="1"/>
</dbReference>
<dbReference type="InterPro" id="IPR014721">
    <property type="entry name" value="Ribsml_uS5_D2-typ_fold_subgr"/>
</dbReference>
<dbReference type="Pfam" id="PF00679">
    <property type="entry name" value="EFG_C"/>
    <property type="match status" value="1"/>
</dbReference>
<dbReference type="SUPFAM" id="SSF52540">
    <property type="entry name" value="P-loop containing nucleoside triphosphate hydrolases"/>
    <property type="match status" value="1"/>
</dbReference>
<dbReference type="NCBIfam" id="NF009381">
    <property type="entry name" value="PRK12740.1-5"/>
    <property type="match status" value="1"/>
</dbReference>
<dbReference type="Pfam" id="PF22042">
    <property type="entry name" value="EF-G_D2"/>
    <property type="match status" value="1"/>
</dbReference>
<feature type="domain" description="Tr-type G" evidence="3">
    <location>
        <begin position="7"/>
        <end position="279"/>
    </location>
</feature>
<keyword evidence="5" id="KW-1185">Reference proteome</keyword>
<name>A0ABV2M4Y3_9FIRM</name>
<dbReference type="InterPro" id="IPR053905">
    <property type="entry name" value="EF-G-like_DII"/>
</dbReference>
<protein>
    <submittedName>
        <fullName evidence="4">Elongation factor G</fullName>
    </submittedName>
</protein>
<evidence type="ECO:0000256" key="1">
    <source>
        <dbReference type="ARBA" id="ARBA00022741"/>
    </source>
</evidence>
<evidence type="ECO:0000313" key="4">
    <source>
        <dbReference type="EMBL" id="MET3751454.1"/>
    </source>
</evidence>
<dbReference type="Pfam" id="PF14492">
    <property type="entry name" value="EFG_III"/>
    <property type="match status" value="1"/>
</dbReference>
<dbReference type="InterPro" id="IPR009022">
    <property type="entry name" value="EFG_III"/>
</dbReference>
<accession>A0ABV2M4Y3</accession>
<keyword evidence="1" id="KW-0547">Nucleotide-binding</keyword>
<dbReference type="InterPro" id="IPR027417">
    <property type="entry name" value="P-loop_NTPase"/>
</dbReference>
<reference evidence="4 5" key="1">
    <citation type="submission" date="2024-06" db="EMBL/GenBank/DDBJ databases">
        <title>Genomic Encyclopedia of Type Strains, Phase IV (KMG-IV): sequencing the most valuable type-strain genomes for metagenomic binning, comparative biology and taxonomic classification.</title>
        <authorList>
            <person name="Goeker M."/>
        </authorList>
    </citation>
    <scope>NUCLEOTIDE SEQUENCE [LARGE SCALE GENOMIC DNA]</scope>
    <source>
        <strain evidence="4 5">DSM 29492</strain>
    </source>
</reference>
<comment type="caution">
    <text evidence="4">The sequence shown here is derived from an EMBL/GenBank/DDBJ whole genome shotgun (WGS) entry which is preliminary data.</text>
</comment>
<dbReference type="SMART" id="SM00838">
    <property type="entry name" value="EFG_C"/>
    <property type="match status" value="1"/>
</dbReference>
<dbReference type="Gene3D" id="3.30.230.10">
    <property type="match status" value="1"/>
</dbReference>
<dbReference type="Pfam" id="PF00009">
    <property type="entry name" value="GTP_EFTU"/>
    <property type="match status" value="1"/>
</dbReference>
<dbReference type="GO" id="GO:0003746">
    <property type="term" value="F:translation elongation factor activity"/>
    <property type="evidence" value="ECO:0007669"/>
    <property type="project" value="UniProtKB-KW"/>
</dbReference>
<dbReference type="Gene3D" id="3.30.70.870">
    <property type="entry name" value="Elongation Factor G (Translational Gtpase), domain 3"/>
    <property type="match status" value="1"/>
</dbReference>
<dbReference type="Gene3D" id="3.40.50.300">
    <property type="entry name" value="P-loop containing nucleotide triphosphate hydrolases"/>
    <property type="match status" value="1"/>
</dbReference>
<dbReference type="InterPro" id="IPR035649">
    <property type="entry name" value="EFG_V"/>
</dbReference>
<dbReference type="InterPro" id="IPR020568">
    <property type="entry name" value="Ribosomal_Su5_D2-typ_SF"/>
</dbReference>
<dbReference type="CDD" id="cd01434">
    <property type="entry name" value="EFG_mtEFG1_IV"/>
    <property type="match status" value="1"/>
</dbReference>
<evidence type="ECO:0000256" key="2">
    <source>
        <dbReference type="ARBA" id="ARBA00023134"/>
    </source>
</evidence>